<protein>
    <submittedName>
        <fullName evidence="1">Uncharacterized protein</fullName>
    </submittedName>
</protein>
<reference evidence="1 2" key="1">
    <citation type="submission" date="2021-05" db="EMBL/GenBank/DDBJ databases">
        <title>Genome Assembly of Synthetic Allotetraploid Brassica napus Reveals Homoeologous Exchanges between Subgenomes.</title>
        <authorList>
            <person name="Davis J.T."/>
        </authorList>
    </citation>
    <scope>NUCLEOTIDE SEQUENCE [LARGE SCALE GENOMIC DNA]</scope>
    <source>
        <strain evidence="2">cv. Da-Ae</strain>
        <tissue evidence="1">Seedling</tissue>
    </source>
</reference>
<name>A0ABQ8EPM5_BRANA</name>
<sequence length="228" mass="24241">LDFSISSLLFFSGSSSVCGRNRRIKTVTECVLGLPGVMAKMWIVGSEQEAPSSGSGSVSLLEGPTEWLSAAAFASLVAASSVSPCLLFRLLLLLVPPLLKFQKVDSHCPLPLLMFCNWLPFVLCSQDGTGVQPYKPPLPSASTPPAFHLLVPPHRFGFSGVQLARLEWTSLVRNGWTRTCRPCFACSTVGVALGTVCGPSDCSPAVTSLESCGFDAGPRINLFDVVCC</sequence>
<accession>A0ABQ8EPM5</accession>
<evidence type="ECO:0000313" key="2">
    <source>
        <dbReference type="Proteomes" id="UP000824890"/>
    </source>
</evidence>
<feature type="non-terminal residue" evidence="1">
    <location>
        <position position="1"/>
    </location>
</feature>
<dbReference type="Proteomes" id="UP000824890">
    <property type="component" value="Unassembled WGS sequence"/>
</dbReference>
<evidence type="ECO:0000313" key="1">
    <source>
        <dbReference type="EMBL" id="KAH0943524.1"/>
    </source>
</evidence>
<keyword evidence="2" id="KW-1185">Reference proteome</keyword>
<gene>
    <name evidence="1" type="ORF">HID58_003161</name>
</gene>
<organism evidence="1 2">
    <name type="scientific">Brassica napus</name>
    <name type="common">Rape</name>
    <dbReference type="NCBI Taxonomy" id="3708"/>
    <lineage>
        <taxon>Eukaryota</taxon>
        <taxon>Viridiplantae</taxon>
        <taxon>Streptophyta</taxon>
        <taxon>Embryophyta</taxon>
        <taxon>Tracheophyta</taxon>
        <taxon>Spermatophyta</taxon>
        <taxon>Magnoliopsida</taxon>
        <taxon>eudicotyledons</taxon>
        <taxon>Gunneridae</taxon>
        <taxon>Pentapetalae</taxon>
        <taxon>rosids</taxon>
        <taxon>malvids</taxon>
        <taxon>Brassicales</taxon>
        <taxon>Brassicaceae</taxon>
        <taxon>Brassiceae</taxon>
        <taxon>Brassica</taxon>
    </lineage>
</organism>
<comment type="caution">
    <text evidence="1">The sequence shown here is derived from an EMBL/GenBank/DDBJ whole genome shotgun (WGS) entry which is preliminary data.</text>
</comment>
<proteinExistence type="predicted"/>
<dbReference type="EMBL" id="JAGKQM010000001">
    <property type="protein sequence ID" value="KAH0943524.1"/>
    <property type="molecule type" value="Genomic_DNA"/>
</dbReference>